<name>A0AAV4GC91_9GAST</name>
<dbReference type="EMBL" id="BMAT01004904">
    <property type="protein sequence ID" value="GFR82660.1"/>
    <property type="molecule type" value="Genomic_DNA"/>
</dbReference>
<keyword evidence="3" id="KW-1185">Reference proteome</keyword>
<reference evidence="2 3" key="1">
    <citation type="journal article" date="2021" name="Elife">
        <title>Chloroplast acquisition without the gene transfer in kleptoplastic sea slugs, Plakobranchus ocellatus.</title>
        <authorList>
            <person name="Maeda T."/>
            <person name="Takahashi S."/>
            <person name="Yoshida T."/>
            <person name="Shimamura S."/>
            <person name="Takaki Y."/>
            <person name="Nagai Y."/>
            <person name="Toyoda A."/>
            <person name="Suzuki Y."/>
            <person name="Arimoto A."/>
            <person name="Ishii H."/>
            <person name="Satoh N."/>
            <person name="Nishiyama T."/>
            <person name="Hasebe M."/>
            <person name="Maruyama T."/>
            <person name="Minagawa J."/>
            <person name="Obokata J."/>
            <person name="Shigenobu S."/>
        </authorList>
    </citation>
    <scope>NUCLEOTIDE SEQUENCE [LARGE SCALE GENOMIC DNA]</scope>
</reference>
<dbReference type="AlphaFoldDB" id="A0AAV4GC91"/>
<gene>
    <name evidence="2" type="ORF">ElyMa_002368700</name>
</gene>
<sequence length="157" mass="18009">MAAPICQQHELGVSEPSYCVLKHSSNPIDDAKLGRLKQYLDILTQCQQQHEKILSEFKFLQLMIFKRNGQLRKEKSIQLLKRVQACLKRFHVGTKLYKHTSDLSKDVKIALNDVKTGDGTCFIPAKQMWIFALFILGKYVELLRATASYCVAAFEYP</sequence>
<feature type="domain" description="Nucleolus and neural progenitor protein-like N-terminal" evidence="1">
    <location>
        <begin position="13"/>
        <end position="156"/>
    </location>
</feature>
<dbReference type="Pfam" id="PF14780">
    <property type="entry name" value="NEPRO_N"/>
    <property type="match status" value="1"/>
</dbReference>
<evidence type="ECO:0000259" key="1">
    <source>
        <dbReference type="Pfam" id="PF14780"/>
    </source>
</evidence>
<evidence type="ECO:0000313" key="2">
    <source>
        <dbReference type="EMBL" id="GFR82660.1"/>
    </source>
</evidence>
<proteinExistence type="predicted"/>
<organism evidence="2 3">
    <name type="scientific">Elysia marginata</name>
    <dbReference type="NCBI Taxonomy" id="1093978"/>
    <lineage>
        <taxon>Eukaryota</taxon>
        <taxon>Metazoa</taxon>
        <taxon>Spiralia</taxon>
        <taxon>Lophotrochozoa</taxon>
        <taxon>Mollusca</taxon>
        <taxon>Gastropoda</taxon>
        <taxon>Heterobranchia</taxon>
        <taxon>Euthyneura</taxon>
        <taxon>Panpulmonata</taxon>
        <taxon>Sacoglossa</taxon>
        <taxon>Placobranchoidea</taxon>
        <taxon>Plakobranchidae</taxon>
        <taxon>Elysia</taxon>
    </lineage>
</organism>
<dbReference type="Proteomes" id="UP000762676">
    <property type="component" value="Unassembled WGS sequence"/>
</dbReference>
<evidence type="ECO:0000313" key="3">
    <source>
        <dbReference type="Proteomes" id="UP000762676"/>
    </source>
</evidence>
<dbReference type="InterPro" id="IPR027951">
    <property type="entry name" value="Nepro_N"/>
</dbReference>
<accession>A0AAV4GC91</accession>
<protein>
    <recommendedName>
        <fullName evidence="1">Nucleolus and neural progenitor protein-like N-terminal domain-containing protein</fullName>
    </recommendedName>
</protein>
<comment type="caution">
    <text evidence="2">The sequence shown here is derived from an EMBL/GenBank/DDBJ whole genome shotgun (WGS) entry which is preliminary data.</text>
</comment>